<comment type="caution">
    <text evidence="1">The sequence shown here is derived from an EMBL/GenBank/DDBJ whole genome shotgun (WGS) entry which is preliminary data.</text>
</comment>
<sequence>MNMKNQNEVEKENANQTYICVSCTKYTKISVMGGMPCLFLRIFIAGHSTI</sequence>
<feature type="non-terminal residue" evidence="1">
    <location>
        <position position="50"/>
    </location>
</feature>
<protein>
    <submittedName>
        <fullName evidence="1">Uncharacterized protein</fullName>
    </submittedName>
</protein>
<keyword evidence="2" id="KW-1185">Reference proteome</keyword>
<name>A0ABQ9HY88_9NEOP</name>
<dbReference type="Proteomes" id="UP001159363">
    <property type="component" value="Chromosome 3"/>
</dbReference>
<evidence type="ECO:0000313" key="2">
    <source>
        <dbReference type="Proteomes" id="UP001159363"/>
    </source>
</evidence>
<gene>
    <name evidence="1" type="ORF">PR048_008845</name>
</gene>
<dbReference type="EMBL" id="JARBHB010000003">
    <property type="protein sequence ID" value="KAJ8889346.1"/>
    <property type="molecule type" value="Genomic_DNA"/>
</dbReference>
<organism evidence="1 2">
    <name type="scientific">Dryococelus australis</name>
    <dbReference type="NCBI Taxonomy" id="614101"/>
    <lineage>
        <taxon>Eukaryota</taxon>
        <taxon>Metazoa</taxon>
        <taxon>Ecdysozoa</taxon>
        <taxon>Arthropoda</taxon>
        <taxon>Hexapoda</taxon>
        <taxon>Insecta</taxon>
        <taxon>Pterygota</taxon>
        <taxon>Neoptera</taxon>
        <taxon>Polyneoptera</taxon>
        <taxon>Phasmatodea</taxon>
        <taxon>Verophasmatodea</taxon>
        <taxon>Anareolatae</taxon>
        <taxon>Phasmatidae</taxon>
        <taxon>Eurycanthinae</taxon>
        <taxon>Dryococelus</taxon>
    </lineage>
</organism>
<reference evidence="1 2" key="1">
    <citation type="submission" date="2023-02" db="EMBL/GenBank/DDBJ databases">
        <title>LHISI_Scaffold_Assembly.</title>
        <authorList>
            <person name="Stuart O.P."/>
            <person name="Cleave R."/>
            <person name="Magrath M.J.L."/>
            <person name="Mikheyev A.S."/>
        </authorList>
    </citation>
    <scope>NUCLEOTIDE SEQUENCE [LARGE SCALE GENOMIC DNA]</scope>
    <source>
        <strain evidence="1">Daus_M_001</strain>
        <tissue evidence="1">Leg muscle</tissue>
    </source>
</reference>
<evidence type="ECO:0000313" key="1">
    <source>
        <dbReference type="EMBL" id="KAJ8889346.1"/>
    </source>
</evidence>
<accession>A0ABQ9HY88</accession>
<proteinExistence type="predicted"/>